<proteinExistence type="predicted"/>
<dbReference type="PANTHER" id="PTHR36766">
    <property type="entry name" value="PLANT BROAD-SPECTRUM MILDEW RESISTANCE PROTEIN RPW8"/>
    <property type="match status" value="1"/>
</dbReference>
<dbReference type="SUPFAM" id="SSF52540">
    <property type="entry name" value="P-loop containing nucleoside triphosphate hydrolases"/>
    <property type="match status" value="1"/>
</dbReference>
<dbReference type="Gene3D" id="1.10.8.430">
    <property type="entry name" value="Helical domain of apoptotic protease-activating factors"/>
    <property type="match status" value="1"/>
</dbReference>
<feature type="domain" description="Disease resistance R13L4/SHOC-2-like LRR" evidence="4">
    <location>
        <begin position="737"/>
        <end position="827"/>
    </location>
</feature>
<dbReference type="InterPro" id="IPR002182">
    <property type="entry name" value="NB-ARC"/>
</dbReference>
<dbReference type="SUPFAM" id="SSF52058">
    <property type="entry name" value="L domain-like"/>
    <property type="match status" value="2"/>
</dbReference>
<evidence type="ECO:0000313" key="6">
    <source>
        <dbReference type="Proteomes" id="UP000824469"/>
    </source>
</evidence>
<dbReference type="Pfam" id="PF23598">
    <property type="entry name" value="LRR_14"/>
    <property type="match status" value="1"/>
</dbReference>
<keyword evidence="6" id="KW-1185">Reference proteome</keyword>
<feature type="domain" description="NB-ARC" evidence="3">
    <location>
        <begin position="55"/>
        <end position="230"/>
    </location>
</feature>
<dbReference type="Gene3D" id="3.40.30.10">
    <property type="entry name" value="Glutaredoxin"/>
    <property type="match status" value="1"/>
</dbReference>
<dbReference type="Proteomes" id="UP000824469">
    <property type="component" value="Unassembled WGS sequence"/>
</dbReference>
<dbReference type="GO" id="GO:0043531">
    <property type="term" value="F:ADP binding"/>
    <property type="evidence" value="ECO:0007669"/>
    <property type="project" value="InterPro"/>
</dbReference>
<dbReference type="EMBL" id="JAHRHJ020003813">
    <property type="protein sequence ID" value="KAH9289711.1"/>
    <property type="molecule type" value="Genomic_DNA"/>
</dbReference>
<organism evidence="5 6">
    <name type="scientific">Taxus chinensis</name>
    <name type="common">Chinese yew</name>
    <name type="synonym">Taxus wallichiana var. chinensis</name>
    <dbReference type="NCBI Taxonomy" id="29808"/>
    <lineage>
        <taxon>Eukaryota</taxon>
        <taxon>Viridiplantae</taxon>
        <taxon>Streptophyta</taxon>
        <taxon>Embryophyta</taxon>
        <taxon>Tracheophyta</taxon>
        <taxon>Spermatophyta</taxon>
        <taxon>Pinopsida</taxon>
        <taxon>Pinidae</taxon>
        <taxon>Conifers II</taxon>
        <taxon>Cupressales</taxon>
        <taxon>Taxaceae</taxon>
        <taxon>Taxus</taxon>
    </lineage>
</organism>
<feature type="non-terminal residue" evidence="5">
    <location>
        <position position="1"/>
    </location>
</feature>
<evidence type="ECO:0000256" key="1">
    <source>
        <dbReference type="ARBA" id="ARBA00022737"/>
    </source>
</evidence>
<evidence type="ECO:0000313" key="5">
    <source>
        <dbReference type="EMBL" id="KAH9289711.1"/>
    </source>
</evidence>
<dbReference type="PRINTS" id="PR00364">
    <property type="entry name" value="DISEASERSIST"/>
</dbReference>
<evidence type="ECO:0000256" key="2">
    <source>
        <dbReference type="ARBA" id="ARBA00022821"/>
    </source>
</evidence>
<dbReference type="InterPro" id="IPR055414">
    <property type="entry name" value="LRR_R13L4/SHOC2-like"/>
</dbReference>
<dbReference type="OMA" id="FEVEACH"/>
<name>A0AA38BYZ2_TAXCH</name>
<dbReference type="Pfam" id="PF00931">
    <property type="entry name" value="NB-ARC"/>
    <property type="match status" value="1"/>
</dbReference>
<dbReference type="InterPro" id="IPR032675">
    <property type="entry name" value="LRR_dom_sf"/>
</dbReference>
<dbReference type="PANTHER" id="PTHR36766:SF30">
    <property type="entry name" value="TIR-NBS TYPE DISEASE RESISTANCE PROTEIN-RELATED"/>
    <property type="match status" value="1"/>
</dbReference>
<evidence type="ECO:0008006" key="7">
    <source>
        <dbReference type="Google" id="ProtNLM"/>
    </source>
</evidence>
<keyword evidence="2" id="KW-0611">Plant defense</keyword>
<sequence length="1422" mass="160958">FLSASSDKVVLENIGTQMDEKRQQLHLLVSSCHYVSTMLSSMPQVPPPNDAVGIDDQIAKVVQLLDWEDAQPVVAVVIYGLGGSGKTTLAQAVYASLKDKLQLGWKHSHVTLIENLETEPIVKDLQSHILEDLSGTKQTVRDIQSGRQRLKDIMEKESIFLYIDNALKMEPLEKLLPKELTSAKKLRLLVTARDTHVAGVIEDCRIKPCILYPIESLSDDAALEVLCRKIDRDVDVSSIVAERPQAKEIAKKCSCSPLFLEVVGGFIHQRKNKVEAYQSVIKFLKSGEDFSGTKTYSFDESRVLFSYDGLNRNAQEAFLDICSFFYNWKWEEVAWIVGEEEFECLQEGALLKNKGGRISIHDLILSAGRNKCKESRFTTASELSKALKEELVSQIKGVWLRKEYSYKESPFHISAEELDVMSSSLRVFAMGNLTIVEGKCKKQFDELRYFQVGRVPNLPMDISNIKHLSYIDYAFGKDMILSSSKDLSSLKVLKFQKSNESRIIGITEFPHLHNIKQLLLRECNGAGIPQSIFYKLRYLQKFELRVCSDLEELPESLCKLSSLQELDLNWCEKLKRLPAGFGELGRSLTTLNLFGCQGLQELPCDLEKLSSLQSLSLSYCSSLLQLPERLGSLTSLTSLDIDRCKSLSCLPRSIGDLTSFSPSRIDFSGCSSLRELPEEICKYTMLKCISLWGCSSLQELCNDFHCLAGLKELDMTGCTSLSSLPLNFGQLRSLGTLNLTGCAKLEQLCSDFHCLGALKYLTLSKCLALSNLPDCFGQLSFLETLDLTGCKNLSSLPPGFGQLRTLQTLKLKECAKLEQLCSDFHCLGALKYLTLSECLGLSNLPDCFGQLGCLETLKLRGCSNLEKLSEDFRCLRSLTKLDLSECESLGGEWMDSVVEIPSLWRVDIAGSERMIQRCTELKRGKEKWHFVVVTDFWAEDTEERHRALLLEGAISKVFDEEAEILFDNHQRRFPSSALQQHITPLISIIDLKHYDLSSSLREILVKRVEQVECNSKMFQIIYIGHLDFDALPSELAARILACTPPSFCEKLCDHFPSYGISVFRSTVGLEANGMKCSSAWEDISWIEDEVEFPSRTPRESNIELLRTLLVTEKTDYILFNKNQQVKVADLQGKVILLLNAPLRTSEMWTSALKDVYLKMQQTHKSLVEVVWTPIVKWSSTWEEYERAAANAPWPMVPDPWSMNSQLKDLIDYKWTPEVLVVDGKGRVGREDALPMIERFGVEAYPFSQSREEQLINAEWEGFKFNSQSTLEFIFQNTELLPTKAEEATSRGEILLLCVGSIQKMMEFAAPLITALSMLECDARVLYVADSRGLIRSLSFSRIENEYELKRKEICSTIRSLSFSDVFKFWRRVRYLEQDLNRIGTDEKIAKVRRMVLGLASADYNYIEENEMGILSIVVVDEK</sequence>
<gene>
    <name evidence="5" type="ORF">KI387_033828</name>
</gene>
<dbReference type="InterPro" id="IPR042197">
    <property type="entry name" value="Apaf_helical"/>
</dbReference>
<accession>A0AA38BYZ2</accession>
<dbReference type="InterPro" id="IPR027417">
    <property type="entry name" value="P-loop_NTPase"/>
</dbReference>
<reference evidence="5 6" key="1">
    <citation type="journal article" date="2021" name="Nat. Plants">
        <title>The Taxus genome provides insights into paclitaxel biosynthesis.</title>
        <authorList>
            <person name="Xiong X."/>
            <person name="Gou J."/>
            <person name="Liao Q."/>
            <person name="Li Y."/>
            <person name="Zhou Q."/>
            <person name="Bi G."/>
            <person name="Li C."/>
            <person name="Du R."/>
            <person name="Wang X."/>
            <person name="Sun T."/>
            <person name="Guo L."/>
            <person name="Liang H."/>
            <person name="Lu P."/>
            <person name="Wu Y."/>
            <person name="Zhang Z."/>
            <person name="Ro D.K."/>
            <person name="Shang Y."/>
            <person name="Huang S."/>
            <person name="Yan J."/>
        </authorList>
    </citation>
    <scope>NUCLEOTIDE SEQUENCE [LARGE SCALE GENOMIC DNA]</scope>
    <source>
        <strain evidence="5">Ta-2019</strain>
    </source>
</reference>
<dbReference type="Gene3D" id="3.40.50.300">
    <property type="entry name" value="P-loop containing nucleotide triphosphate hydrolases"/>
    <property type="match status" value="1"/>
</dbReference>
<comment type="caution">
    <text evidence="5">The sequence shown here is derived from an EMBL/GenBank/DDBJ whole genome shotgun (WGS) entry which is preliminary data.</text>
</comment>
<dbReference type="GO" id="GO:0006952">
    <property type="term" value="P:defense response"/>
    <property type="evidence" value="ECO:0007669"/>
    <property type="project" value="UniProtKB-KW"/>
</dbReference>
<feature type="non-terminal residue" evidence="5">
    <location>
        <position position="1422"/>
    </location>
</feature>
<protein>
    <recommendedName>
        <fullName evidence="7">NB-ARC domain-containing protein</fullName>
    </recommendedName>
</protein>
<keyword evidence="1" id="KW-0677">Repeat</keyword>
<evidence type="ECO:0000259" key="3">
    <source>
        <dbReference type="Pfam" id="PF00931"/>
    </source>
</evidence>
<dbReference type="Gene3D" id="3.80.10.10">
    <property type="entry name" value="Ribonuclease Inhibitor"/>
    <property type="match status" value="2"/>
</dbReference>
<evidence type="ECO:0000259" key="4">
    <source>
        <dbReference type="Pfam" id="PF23598"/>
    </source>
</evidence>